<organism evidence="17 18">
    <name type="scientific">Salix viminalis</name>
    <name type="common">Common osier</name>
    <name type="synonym">Basket willow</name>
    <dbReference type="NCBI Taxonomy" id="40686"/>
    <lineage>
        <taxon>Eukaryota</taxon>
        <taxon>Viridiplantae</taxon>
        <taxon>Streptophyta</taxon>
        <taxon>Embryophyta</taxon>
        <taxon>Tracheophyta</taxon>
        <taxon>Spermatophyta</taxon>
        <taxon>Magnoliopsida</taxon>
        <taxon>eudicotyledons</taxon>
        <taxon>Gunneridae</taxon>
        <taxon>Pentapetalae</taxon>
        <taxon>rosids</taxon>
        <taxon>fabids</taxon>
        <taxon>Malpighiales</taxon>
        <taxon>Salicaceae</taxon>
        <taxon>Saliceae</taxon>
        <taxon>Salix</taxon>
    </lineage>
</organism>
<keyword evidence="18" id="KW-1185">Reference proteome</keyword>
<keyword evidence="6" id="KW-0479">Metal-binding</keyword>
<dbReference type="InterPro" id="IPR029054">
    <property type="entry name" value="dUTPase-like"/>
</dbReference>
<keyword evidence="11" id="KW-0546">Nucleotide metabolism</keyword>
<evidence type="ECO:0000256" key="7">
    <source>
        <dbReference type="ARBA" id="ARBA00022771"/>
    </source>
</evidence>
<evidence type="ECO:0000256" key="11">
    <source>
        <dbReference type="ARBA" id="ARBA00023080"/>
    </source>
</evidence>
<evidence type="ECO:0000256" key="14">
    <source>
        <dbReference type="PROSITE-ProRule" id="PRU00175"/>
    </source>
</evidence>
<dbReference type="GO" id="GO:0004170">
    <property type="term" value="F:dUTP diphosphatase activity"/>
    <property type="evidence" value="ECO:0007669"/>
    <property type="project" value="UniProtKB-EC"/>
</dbReference>
<evidence type="ECO:0000256" key="15">
    <source>
        <dbReference type="SAM" id="MobiDB-lite"/>
    </source>
</evidence>
<dbReference type="PROSITE" id="PS50089">
    <property type="entry name" value="ZF_RING_2"/>
    <property type="match status" value="1"/>
</dbReference>
<dbReference type="Pfam" id="PF13923">
    <property type="entry name" value="zf-C3HC4_2"/>
    <property type="match status" value="1"/>
</dbReference>
<name>A0A9Q0ZBW6_SALVM</name>
<dbReference type="OrthoDB" id="10261072at2759"/>
<sequence length="445" mass="47733">MAGSLKQGVSSMNPRAPHLQKLGLELKCPLCLEFLKRPFLLPCDHIFCNSCLPKTTEFGSECPLCKAQYGDSDLRCLPRIENMVTIYRSLDSAFSAKAFQMDLNQADQLSPRSPPSFGDNKDSENDSNDRGSDDSPQNYKAENLLQLNSDNKIPKLQQNNIPSSLFRVKMLSENAVLPSRGSPLSAGCDLSSVSAAKVPARGKALIPTDLSIAIPEGTYARIAPRSGLTWKHSIDVGAGVIDADYRGPVGVILFNHSDLDFEVKVDDIIALLIIQKIVTPNVMEVEDLDATVRGAGGFGNSLRVKRLSENAVLPSRGSPLSAGYDLSSASATKVPARGIALIPTDLSIAIPEGTYARIAPRSGLTWKHSIDVGGGVIDADYRGPVRVILFNHSDVDFEVKVGDRIAQLIIQKIETDNAVKVKDLDATVRGAGGFGSTGVRACCAS</sequence>
<dbReference type="CDD" id="cd07557">
    <property type="entry name" value="trimeric_dUTPase"/>
    <property type="match status" value="2"/>
</dbReference>
<dbReference type="Gene3D" id="3.30.40.10">
    <property type="entry name" value="Zinc/RING finger domain, C3HC4 (zinc finger)"/>
    <property type="match status" value="1"/>
</dbReference>
<reference evidence="17" key="2">
    <citation type="journal article" date="2023" name="Int. J. Mol. Sci.">
        <title>De Novo Assembly and Annotation of 11 Diverse Shrub Willow (Salix) Genomes Reveals Novel Gene Organization in Sex-Linked Regions.</title>
        <authorList>
            <person name="Hyden B."/>
            <person name="Feng K."/>
            <person name="Yates T.B."/>
            <person name="Jawdy S."/>
            <person name="Cereghino C."/>
            <person name="Smart L.B."/>
            <person name="Muchero W."/>
        </authorList>
    </citation>
    <scope>NUCLEOTIDE SEQUENCE [LARGE SCALE GENOMIC DNA]</scope>
    <source>
        <tissue evidence="17">Shoot tip</tissue>
    </source>
</reference>
<comment type="similarity">
    <text evidence="3">Belongs to the dUTPase family.</text>
</comment>
<dbReference type="GO" id="GO:0000287">
    <property type="term" value="F:magnesium ion binding"/>
    <property type="evidence" value="ECO:0007669"/>
    <property type="project" value="InterPro"/>
</dbReference>
<evidence type="ECO:0000256" key="12">
    <source>
        <dbReference type="ARBA" id="ARBA00030698"/>
    </source>
</evidence>
<reference evidence="17" key="1">
    <citation type="submission" date="2022-11" db="EMBL/GenBank/DDBJ databases">
        <authorList>
            <person name="Hyden B.L."/>
            <person name="Feng K."/>
            <person name="Yates T."/>
            <person name="Jawdy S."/>
            <person name="Smart L.B."/>
            <person name="Muchero W."/>
        </authorList>
    </citation>
    <scope>NUCLEOTIDE SEQUENCE</scope>
    <source>
        <tissue evidence="17">Shoot tip</tissue>
    </source>
</reference>
<evidence type="ECO:0000256" key="1">
    <source>
        <dbReference type="ARBA" id="ARBA00001946"/>
    </source>
</evidence>
<dbReference type="Pfam" id="PF00692">
    <property type="entry name" value="dUTPase"/>
    <property type="match status" value="2"/>
</dbReference>
<dbReference type="PROSITE" id="PS00518">
    <property type="entry name" value="ZF_RING_1"/>
    <property type="match status" value="1"/>
</dbReference>
<evidence type="ECO:0000256" key="13">
    <source>
        <dbReference type="ARBA" id="ARBA00047686"/>
    </source>
</evidence>
<keyword evidence="9" id="KW-0862">Zinc</keyword>
<dbReference type="GO" id="GO:0046081">
    <property type="term" value="P:dUTP catabolic process"/>
    <property type="evidence" value="ECO:0007669"/>
    <property type="project" value="InterPro"/>
</dbReference>
<dbReference type="InterPro" id="IPR008181">
    <property type="entry name" value="dUTPase"/>
</dbReference>
<evidence type="ECO:0000256" key="3">
    <source>
        <dbReference type="ARBA" id="ARBA00006581"/>
    </source>
</evidence>
<keyword evidence="8" id="KW-0378">Hydrolase</keyword>
<dbReference type="PANTHER" id="PTHR11241">
    <property type="entry name" value="DEOXYURIDINE 5'-TRIPHOSPHATE NUCLEOTIDOHYDROLASE"/>
    <property type="match status" value="1"/>
</dbReference>
<dbReference type="GO" id="GO:0008270">
    <property type="term" value="F:zinc ion binding"/>
    <property type="evidence" value="ECO:0007669"/>
    <property type="project" value="UniProtKB-KW"/>
</dbReference>
<evidence type="ECO:0000256" key="4">
    <source>
        <dbReference type="ARBA" id="ARBA00012379"/>
    </source>
</evidence>
<comment type="catalytic activity">
    <reaction evidence="13">
        <text>dUTP + H2O = dUMP + diphosphate + H(+)</text>
        <dbReference type="Rhea" id="RHEA:10248"/>
        <dbReference type="ChEBI" id="CHEBI:15377"/>
        <dbReference type="ChEBI" id="CHEBI:15378"/>
        <dbReference type="ChEBI" id="CHEBI:33019"/>
        <dbReference type="ChEBI" id="CHEBI:61555"/>
        <dbReference type="ChEBI" id="CHEBI:246422"/>
        <dbReference type="EC" id="3.6.1.23"/>
    </reaction>
</comment>
<evidence type="ECO:0000256" key="8">
    <source>
        <dbReference type="ARBA" id="ARBA00022801"/>
    </source>
</evidence>
<evidence type="ECO:0000313" key="18">
    <source>
        <dbReference type="Proteomes" id="UP001151529"/>
    </source>
</evidence>
<dbReference type="GO" id="GO:0006226">
    <property type="term" value="P:dUMP biosynthetic process"/>
    <property type="evidence" value="ECO:0007669"/>
    <property type="project" value="InterPro"/>
</dbReference>
<dbReference type="FunFam" id="2.70.40.10:FF:000004">
    <property type="entry name" value="Deoxyuridine triphosphatase"/>
    <property type="match status" value="1"/>
</dbReference>
<dbReference type="InterPro" id="IPR036157">
    <property type="entry name" value="dUTPase-like_sf"/>
</dbReference>
<evidence type="ECO:0000256" key="6">
    <source>
        <dbReference type="ARBA" id="ARBA00022723"/>
    </source>
</evidence>
<dbReference type="SUPFAM" id="SSF51283">
    <property type="entry name" value="dUTPase-like"/>
    <property type="match status" value="2"/>
</dbReference>
<evidence type="ECO:0000256" key="2">
    <source>
        <dbReference type="ARBA" id="ARBA00005142"/>
    </source>
</evidence>
<evidence type="ECO:0000313" key="17">
    <source>
        <dbReference type="EMBL" id="KAJ6728924.1"/>
    </source>
</evidence>
<dbReference type="EC" id="3.6.1.23" evidence="4"/>
<feature type="domain" description="RING-type" evidence="16">
    <location>
        <begin position="28"/>
        <end position="66"/>
    </location>
</feature>
<evidence type="ECO:0000259" key="16">
    <source>
        <dbReference type="PROSITE" id="PS50089"/>
    </source>
</evidence>
<dbReference type="InterPro" id="IPR001841">
    <property type="entry name" value="Znf_RING"/>
</dbReference>
<dbReference type="SUPFAM" id="SSF57850">
    <property type="entry name" value="RING/U-box"/>
    <property type="match status" value="1"/>
</dbReference>
<dbReference type="Proteomes" id="UP001151529">
    <property type="component" value="Chromosome 2"/>
</dbReference>
<dbReference type="NCBIfam" id="TIGR00576">
    <property type="entry name" value="dut"/>
    <property type="match status" value="2"/>
</dbReference>
<dbReference type="PANTHER" id="PTHR11241:SF0">
    <property type="entry name" value="DEOXYURIDINE 5'-TRIPHOSPHATE NUCLEOTIDOHYDROLASE"/>
    <property type="match status" value="1"/>
</dbReference>
<dbReference type="InterPro" id="IPR033704">
    <property type="entry name" value="dUTPase_trimeric"/>
</dbReference>
<dbReference type="SMART" id="SM00184">
    <property type="entry name" value="RING"/>
    <property type="match status" value="1"/>
</dbReference>
<feature type="compositionally biased region" description="Basic and acidic residues" evidence="15">
    <location>
        <begin position="119"/>
        <end position="133"/>
    </location>
</feature>
<proteinExistence type="inferred from homology"/>
<keyword evidence="10" id="KW-0460">Magnesium</keyword>
<dbReference type="InterPro" id="IPR013083">
    <property type="entry name" value="Znf_RING/FYVE/PHD"/>
</dbReference>
<feature type="region of interest" description="Disordered" evidence="15">
    <location>
        <begin position="107"/>
        <end position="138"/>
    </location>
</feature>
<dbReference type="Gene3D" id="2.70.40.10">
    <property type="match status" value="2"/>
</dbReference>
<evidence type="ECO:0000256" key="9">
    <source>
        <dbReference type="ARBA" id="ARBA00022833"/>
    </source>
</evidence>
<dbReference type="EMBL" id="JAPFFL010000004">
    <property type="protein sequence ID" value="KAJ6728924.1"/>
    <property type="molecule type" value="Genomic_DNA"/>
</dbReference>
<keyword evidence="7 14" id="KW-0863">Zinc-finger</keyword>
<comment type="pathway">
    <text evidence="2">Pyrimidine metabolism; dUMP biosynthesis; dUMP from dCTP (dUTP route): step 2/2.</text>
</comment>
<dbReference type="AlphaFoldDB" id="A0A9Q0ZBW6"/>
<comment type="cofactor">
    <cofactor evidence="1">
        <name>Mg(2+)</name>
        <dbReference type="ChEBI" id="CHEBI:18420"/>
    </cofactor>
</comment>
<gene>
    <name evidence="17" type="ORF">OIU85_019905</name>
</gene>
<protein>
    <recommendedName>
        <fullName evidence="5">Deoxyuridine 5'-triphosphate nucleotidohydrolase</fullName>
        <ecNumber evidence="4">3.6.1.23</ecNumber>
    </recommendedName>
    <alternativeName>
        <fullName evidence="12">dUTP pyrophosphatase</fullName>
    </alternativeName>
</protein>
<evidence type="ECO:0000256" key="5">
    <source>
        <dbReference type="ARBA" id="ARBA00021732"/>
    </source>
</evidence>
<evidence type="ECO:0000256" key="10">
    <source>
        <dbReference type="ARBA" id="ARBA00022842"/>
    </source>
</evidence>
<dbReference type="InterPro" id="IPR017907">
    <property type="entry name" value="Znf_RING_CS"/>
</dbReference>
<dbReference type="NCBIfam" id="NF001862">
    <property type="entry name" value="PRK00601.1"/>
    <property type="match status" value="2"/>
</dbReference>
<accession>A0A9Q0ZBW6</accession>
<comment type="caution">
    <text evidence="17">The sequence shown here is derived from an EMBL/GenBank/DDBJ whole genome shotgun (WGS) entry which is preliminary data.</text>
</comment>